<evidence type="ECO:0000313" key="3">
    <source>
        <dbReference type="EMBL" id="ALS02573.1"/>
    </source>
</evidence>
<keyword evidence="1" id="KW-0732">Signal</keyword>
<proteinExistence type="predicted"/>
<evidence type="ECO:0000259" key="2">
    <source>
        <dbReference type="Pfam" id="PF13731"/>
    </source>
</evidence>
<dbReference type="Proteomes" id="UP000065511">
    <property type="component" value="Chromosome"/>
</dbReference>
<name>A0ABN4J9L1_9ENTE</name>
<gene>
    <name evidence="3" type="ORF">ATZ33_14655</name>
</gene>
<feature type="chain" id="PRO_5046176365" description="WxL domain-containing protein" evidence="1">
    <location>
        <begin position="31"/>
        <end position="267"/>
    </location>
</feature>
<dbReference type="Pfam" id="PF13731">
    <property type="entry name" value="WxL"/>
    <property type="match status" value="1"/>
</dbReference>
<reference evidence="3 4" key="1">
    <citation type="submission" date="2015-12" db="EMBL/GenBank/DDBJ databases">
        <authorList>
            <person name="Lauer A."/>
            <person name="Humrighouse B."/>
            <person name="Loparev V."/>
            <person name="Shewmaker P.L."/>
            <person name="Whitney A.M."/>
            <person name="McLaughlin R.W."/>
        </authorList>
    </citation>
    <scope>NUCLEOTIDE SEQUENCE [LARGE SCALE GENOMIC DNA]</scope>
    <source>
        <strain evidence="3 4">LMG 23085</strain>
    </source>
</reference>
<organism evidence="3 4">
    <name type="scientific">Enterococcus silesiacus</name>
    <dbReference type="NCBI Taxonomy" id="332949"/>
    <lineage>
        <taxon>Bacteria</taxon>
        <taxon>Bacillati</taxon>
        <taxon>Bacillota</taxon>
        <taxon>Bacilli</taxon>
        <taxon>Lactobacillales</taxon>
        <taxon>Enterococcaceae</taxon>
        <taxon>Enterococcus</taxon>
    </lineage>
</organism>
<protein>
    <recommendedName>
        <fullName evidence="2">WxL domain-containing protein</fullName>
    </recommendedName>
</protein>
<evidence type="ECO:0000256" key="1">
    <source>
        <dbReference type="SAM" id="SignalP"/>
    </source>
</evidence>
<sequence length="267" mass="29110">MKITKTTSIIAGILLTTLFLIDANSSTVYADDRVQSGGHISFVGEYDKGVRDPEYPNNIVDPGPSPSTKGPLRLDFVPQLNFHRNKIAGKDMVYPVNAQLFHDETDARGNFVQVSDNRGAALGWTLQLRQEAQFNNMESNHQLKGAFLSLDKSWANSNQTQAKAPIVSKDVILMDHIGETYNLADAKSGAGEGSWLISFGASITNPNGDESTLTPKVDTENKPILDPAFENKQMVENNAITLSIPGATKKESGTYTTVLTWLLAELP</sequence>
<dbReference type="InterPro" id="IPR027994">
    <property type="entry name" value="WxL_dom"/>
</dbReference>
<dbReference type="EMBL" id="CP013614">
    <property type="protein sequence ID" value="ALS02573.1"/>
    <property type="molecule type" value="Genomic_DNA"/>
</dbReference>
<evidence type="ECO:0000313" key="4">
    <source>
        <dbReference type="Proteomes" id="UP000065511"/>
    </source>
</evidence>
<accession>A0ABN4J9L1</accession>
<keyword evidence="4" id="KW-1185">Reference proteome</keyword>
<dbReference type="RefSeq" id="WP_071876107.1">
    <property type="nucleotide sequence ID" value="NZ_JXLC01000001.1"/>
</dbReference>
<feature type="domain" description="WxL" evidence="2">
    <location>
        <begin position="33"/>
        <end position="267"/>
    </location>
</feature>
<feature type="signal peptide" evidence="1">
    <location>
        <begin position="1"/>
        <end position="30"/>
    </location>
</feature>